<evidence type="ECO:0000313" key="3">
    <source>
        <dbReference type="Proteomes" id="UP001241656"/>
    </source>
</evidence>
<protein>
    <submittedName>
        <fullName evidence="2">Helix-turn-helix transcriptional regulator</fullName>
    </submittedName>
</protein>
<name>A0ABY8RE29_9FLAO</name>
<feature type="domain" description="HTH cro/C1-type" evidence="1">
    <location>
        <begin position="14"/>
        <end position="65"/>
    </location>
</feature>
<gene>
    <name evidence="2" type="ORF">QGN23_12615</name>
</gene>
<dbReference type="PROSITE" id="PS50943">
    <property type="entry name" value="HTH_CROC1"/>
    <property type="match status" value="1"/>
</dbReference>
<keyword evidence="3" id="KW-1185">Reference proteome</keyword>
<organism evidence="2 3">
    <name type="scientific">Chryseobacterium gotjawalense</name>
    <dbReference type="NCBI Taxonomy" id="3042315"/>
    <lineage>
        <taxon>Bacteria</taxon>
        <taxon>Pseudomonadati</taxon>
        <taxon>Bacteroidota</taxon>
        <taxon>Flavobacteriia</taxon>
        <taxon>Flavobacteriales</taxon>
        <taxon>Weeksellaceae</taxon>
        <taxon>Chryseobacterium group</taxon>
        <taxon>Chryseobacterium</taxon>
    </lineage>
</organism>
<accession>A0ABY8RE29</accession>
<dbReference type="CDD" id="cd00093">
    <property type="entry name" value="HTH_XRE"/>
    <property type="match status" value="1"/>
</dbReference>
<dbReference type="RefSeq" id="WP_282904619.1">
    <property type="nucleotide sequence ID" value="NZ_CP124855.1"/>
</dbReference>
<dbReference type="Pfam" id="PF01381">
    <property type="entry name" value="HTH_3"/>
    <property type="match status" value="1"/>
</dbReference>
<dbReference type="Gene3D" id="1.10.260.40">
    <property type="entry name" value="lambda repressor-like DNA-binding domains"/>
    <property type="match status" value="1"/>
</dbReference>
<dbReference type="SUPFAM" id="SSF47413">
    <property type="entry name" value="lambda repressor-like DNA-binding domains"/>
    <property type="match status" value="1"/>
</dbReference>
<dbReference type="InterPro" id="IPR010982">
    <property type="entry name" value="Lambda_DNA-bd_dom_sf"/>
</dbReference>
<dbReference type="SMART" id="SM00530">
    <property type="entry name" value="HTH_XRE"/>
    <property type="match status" value="1"/>
</dbReference>
<proteinExistence type="predicted"/>
<reference evidence="2 3" key="1">
    <citation type="submission" date="2023-05" db="EMBL/GenBank/DDBJ databases">
        <title>Genomic insight into Chryseobacterium sp. wdc7 isolated forest soil (Gotjawal).</title>
        <authorList>
            <person name="Park S.-J."/>
        </authorList>
    </citation>
    <scope>NUCLEOTIDE SEQUENCE [LARGE SCALE GENOMIC DNA]</scope>
    <source>
        <strain evidence="3">wdc7</strain>
    </source>
</reference>
<evidence type="ECO:0000313" key="2">
    <source>
        <dbReference type="EMBL" id="WHF51264.1"/>
    </source>
</evidence>
<evidence type="ECO:0000259" key="1">
    <source>
        <dbReference type="PROSITE" id="PS50943"/>
    </source>
</evidence>
<dbReference type="Proteomes" id="UP001241656">
    <property type="component" value="Chromosome"/>
</dbReference>
<dbReference type="EMBL" id="CP124855">
    <property type="protein sequence ID" value="WHF51264.1"/>
    <property type="molecule type" value="Genomic_DNA"/>
</dbReference>
<sequence>MSTSLDTQRFSEMIKSKRGSKGLRVLASEIGVSASTLSRIEQGNLPDIDTYLRLCDWLEVSTDYFTNSNSSLEDVQNEVIAHLRADKTLPPTTSEALIQMINLAYASATKESQI</sequence>
<dbReference type="InterPro" id="IPR001387">
    <property type="entry name" value="Cro/C1-type_HTH"/>
</dbReference>